<accession>A0ACC1KXI9</accession>
<keyword evidence="2" id="KW-1185">Reference proteome</keyword>
<sequence>MDESPTKRKPGAGAVPASLVSDDGGEQQQRQQQQATGGERKLALQEAVDALRSRVQAQTKARDALLSEAGLTVDQARELNDELIERLHRYNDIKDAGQILFGKLAELKGTTIKDVYAEYGVSLDD</sequence>
<comment type="caution">
    <text evidence="1">The sequence shown here is derived from an EMBL/GenBank/DDBJ whole genome shotgun (WGS) entry which is preliminary data.</text>
</comment>
<evidence type="ECO:0000313" key="1">
    <source>
        <dbReference type="EMBL" id="KAJ2797296.1"/>
    </source>
</evidence>
<dbReference type="EMBL" id="JANBUN010001636">
    <property type="protein sequence ID" value="KAJ2797296.1"/>
    <property type="molecule type" value="Genomic_DNA"/>
</dbReference>
<gene>
    <name evidence="1" type="primary">SWI5</name>
    <name evidence="1" type="ORF">H4R21_004376</name>
</gene>
<evidence type="ECO:0000313" key="2">
    <source>
        <dbReference type="Proteomes" id="UP001140087"/>
    </source>
</evidence>
<organism evidence="1 2">
    <name type="scientific">Coemansia helicoidea</name>
    <dbReference type="NCBI Taxonomy" id="1286919"/>
    <lineage>
        <taxon>Eukaryota</taxon>
        <taxon>Fungi</taxon>
        <taxon>Fungi incertae sedis</taxon>
        <taxon>Zoopagomycota</taxon>
        <taxon>Kickxellomycotina</taxon>
        <taxon>Kickxellomycetes</taxon>
        <taxon>Kickxellales</taxon>
        <taxon>Kickxellaceae</taxon>
        <taxon>Coemansia</taxon>
    </lineage>
</organism>
<proteinExistence type="predicted"/>
<name>A0ACC1KXI9_9FUNG</name>
<protein>
    <submittedName>
        <fullName evidence="1">Swi5-like zinc finger protein</fullName>
    </submittedName>
</protein>
<dbReference type="Proteomes" id="UP001140087">
    <property type="component" value="Unassembled WGS sequence"/>
</dbReference>
<reference evidence="1" key="1">
    <citation type="submission" date="2022-07" db="EMBL/GenBank/DDBJ databases">
        <title>Phylogenomic reconstructions and comparative analyses of Kickxellomycotina fungi.</title>
        <authorList>
            <person name="Reynolds N.K."/>
            <person name="Stajich J.E."/>
            <person name="Barry K."/>
            <person name="Grigoriev I.V."/>
            <person name="Crous P."/>
            <person name="Smith M.E."/>
        </authorList>
    </citation>
    <scope>NUCLEOTIDE SEQUENCE</scope>
    <source>
        <strain evidence="1">BCRC 34780</strain>
    </source>
</reference>